<evidence type="ECO:0000256" key="7">
    <source>
        <dbReference type="ARBA" id="ARBA00047368"/>
    </source>
</evidence>
<comment type="catalytic activity">
    <reaction evidence="13">
        <text>9-octadecanoyloxy-octadecanoate + H2O = 9-hydroxy-octadecanoate + octadecanoate + H(+)</text>
        <dbReference type="Rhea" id="RHEA:52096"/>
        <dbReference type="ChEBI" id="CHEBI:15377"/>
        <dbReference type="ChEBI" id="CHEBI:15378"/>
        <dbReference type="ChEBI" id="CHEBI:25629"/>
        <dbReference type="ChEBI" id="CHEBI:136286"/>
        <dbReference type="ChEBI" id="CHEBI:136373"/>
    </reaction>
    <physiologicalReaction direction="left-to-right" evidence="13">
        <dbReference type="Rhea" id="RHEA:52097"/>
    </physiologicalReaction>
</comment>
<comment type="catalytic activity">
    <reaction evidence="12">
        <text>9-(9Z-octadecenoyloxy)-octadecanoate + H2O = 9-hydroxy-octadecanoate + (9Z)-octadecenoate + H(+)</text>
        <dbReference type="Rhea" id="RHEA:52048"/>
        <dbReference type="ChEBI" id="CHEBI:15377"/>
        <dbReference type="ChEBI" id="CHEBI:15378"/>
        <dbReference type="ChEBI" id="CHEBI:30823"/>
        <dbReference type="ChEBI" id="CHEBI:136282"/>
        <dbReference type="ChEBI" id="CHEBI:136286"/>
    </reaction>
    <physiologicalReaction direction="left-to-right" evidence="12">
        <dbReference type="Rhea" id="RHEA:52049"/>
    </physiologicalReaction>
</comment>
<organism evidence="18 19">
    <name type="scientific">Mya arenaria</name>
    <name type="common">Soft-shell clam</name>
    <dbReference type="NCBI Taxonomy" id="6604"/>
    <lineage>
        <taxon>Eukaryota</taxon>
        <taxon>Metazoa</taxon>
        <taxon>Spiralia</taxon>
        <taxon>Lophotrochozoa</taxon>
        <taxon>Mollusca</taxon>
        <taxon>Bivalvia</taxon>
        <taxon>Autobranchia</taxon>
        <taxon>Heteroconchia</taxon>
        <taxon>Euheterodonta</taxon>
        <taxon>Imparidentia</taxon>
        <taxon>Neoheterodontei</taxon>
        <taxon>Myida</taxon>
        <taxon>Myoidea</taxon>
        <taxon>Myidae</taxon>
        <taxon>Mya</taxon>
    </lineage>
</organism>
<name>A0ABY7F7X8_MYAAR</name>
<reference evidence="18" key="1">
    <citation type="submission" date="2022-11" db="EMBL/GenBank/DDBJ databases">
        <title>Centuries of genome instability and evolution in soft-shell clam transmissible cancer (bioRxiv).</title>
        <authorList>
            <person name="Hart S.F.M."/>
            <person name="Yonemitsu M.A."/>
            <person name="Giersch R.M."/>
            <person name="Beal B.F."/>
            <person name="Arriagada G."/>
            <person name="Davis B.W."/>
            <person name="Ostrander E.A."/>
            <person name="Goff S.P."/>
            <person name="Metzger M.J."/>
        </authorList>
    </citation>
    <scope>NUCLEOTIDE SEQUENCE</scope>
    <source>
        <strain evidence="18">MELC-2E11</strain>
        <tissue evidence="18">Siphon/mantle</tissue>
    </source>
</reference>
<evidence type="ECO:0000256" key="1">
    <source>
        <dbReference type="ARBA" id="ARBA00000923"/>
    </source>
</evidence>
<evidence type="ECO:0000256" key="13">
    <source>
        <dbReference type="ARBA" id="ARBA00049221"/>
    </source>
</evidence>
<comment type="catalytic activity">
    <reaction evidence="1">
        <text>9-(9Z-hexadecenoyloxy)-octadecanoate + H2O = (9Z)-hexadecenoate + 9-hydroxy-octadecanoate + H(+)</text>
        <dbReference type="Rhea" id="RHEA:52068"/>
        <dbReference type="ChEBI" id="CHEBI:15377"/>
        <dbReference type="ChEBI" id="CHEBI:15378"/>
        <dbReference type="ChEBI" id="CHEBI:32372"/>
        <dbReference type="ChEBI" id="CHEBI:136286"/>
        <dbReference type="ChEBI" id="CHEBI:136309"/>
    </reaction>
    <physiologicalReaction direction="left-to-right" evidence="1">
        <dbReference type="Rhea" id="RHEA:52069"/>
    </physiologicalReaction>
</comment>
<dbReference type="EMBL" id="CP111021">
    <property type="protein sequence ID" value="WAR17116.1"/>
    <property type="molecule type" value="Genomic_DNA"/>
</dbReference>
<comment type="catalytic activity">
    <reaction evidence="11">
        <text>12-(9Z-octadecenoyloxy)-octadecanoate + H2O = 12-hydroxyoctadecanoate + (9Z)-octadecenoate + H(+)</text>
        <dbReference type="Rhea" id="RHEA:52060"/>
        <dbReference type="ChEBI" id="CHEBI:15377"/>
        <dbReference type="ChEBI" id="CHEBI:15378"/>
        <dbReference type="ChEBI" id="CHEBI:30823"/>
        <dbReference type="ChEBI" id="CHEBI:84201"/>
        <dbReference type="ChEBI" id="CHEBI:136302"/>
    </reaction>
    <physiologicalReaction direction="left-to-right" evidence="11">
        <dbReference type="Rhea" id="RHEA:52061"/>
    </physiologicalReaction>
</comment>
<evidence type="ECO:0000256" key="8">
    <source>
        <dbReference type="ARBA" id="ARBA00047427"/>
    </source>
</evidence>
<dbReference type="PANTHER" id="PTHR10989">
    <property type="entry name" value="ANDROGEN-INDUCED PROTEIN 1-RELATED"/>
    <property type="match status" value="1"/>
</dbReference>
<protein>
    <submittedName>
        <fullName evidence="18">AIG1-like protein</fullName>
    </submittedName>
</protein>
<comment type="catalytic activity">
    <reaction evidence="16">
        <text>12-(9Z-hexadecenoyloxy)-octadecanoate + H2O = 12-hydroxyoctadecanoate + (9Z)-hexadecenoate + H(+)</text>
        <dbReference type="Rhea" id="RHEA:52072"/>
        <dbReference type="ChEBI" id="CHEBI:15377"/>
        <dbReference type="ChEBI" id="CHEBI:15378"/>
        <dbReference type="ChEBI" id="CHEBI:32372"/>
        <dbReference type="ChEBI" id="CHEBI:84201"/>
        <dbReference type="ChEBI" id="CHEBI:136312"/>
    </reaction>
    <physiologicalReaction direction="left-to-right" evidence="16">
        <dbReference type="Rhea" id="RHEA:52073"/>
    </physiologicalReaction>
</comment>
<evidence type="ECO:0000256" key="15">
    <source>
        <dbReference type="ARBA" id="ARBA00049322"/>
    </source>
</evidence>
<comment type="catalytic activity">
    <reaction evidence="9">
        <text>9-hexadecanoyloxy-octadecanoate + H2O = 9-hydroxy-octadecanoate + hexadecanoate + H(+)</text>
        <dbReference type="Rhea" id="RHEA:52052"/>
        <dbReference type="ChEBI" id="CHEBI:7896"/>
        <dbReference type="ChEBI" id="CHEBI:15377"/>
        <dbReference type="ChEBI" id="CHEBI:15378"/>
        <dbReference type="ChEBI" id="CHEBI:83670"/>
        <dbReference type="ChEBI" id="CHEBI:136286"/>
    </reaction>
    <physiologicalReaction direction="left-to-right" evidence="9">
        <dbReference type="Rhea" id="RHEA:52053"/>
    </physiologicalReaction>
</comment>
<comment type="catalytic activity">
    <reaction evidence="7">
        <text>12-hexadecanoyloxy-octadecanoate + H2O = 12-hydroxyoctadecanoate + hexadecanoate + H(+)</text>
        <dbReference type="Rhea" id="RHEA:52056"/>
        <dbReference type="ChEBI" id="CHEBI:7896"/>
        <dbReference type="ChEBI" id="CHEBI:15377"/>
        <dbReference type="ChEBI" id="CHEBI:15378"/>
        <dbReference type="ChEBI" id="CHEBI:83677"/>
        <dbReference type="ChEBI" id="CHEBI:84201"/>
    </reaction>
    <physiologicalReaction direction="left-to-right" evidence="7">
        <dbReference type="Rhea" id="RHEA:52057"/>
    </physiologicalReaction>
</comment>
<evidence type="ECO:0000256" key="4">
    <source>
        <dbReference type="ARBA" id="ARBA00022692"/>
    </source>
</evidence>
<feature type="transmembrane region" description="Helical" evidence="17">
    <location>
        <begin position="209"/>
        <end position="226"/>
    </location>
</feature>
<evidence type="ECO:0000256" key="5">
    <source>
        <dbReference type="ARBA" id="ARBA00022989"/>
    </source>
</evidence>
<dbReference type="PANTHER" id="PTHR10989:SF16">
    <property type="entry name" value="AT02829P-RELATED"/>
    <property type="match status" value="1"/>
</dbReference>
<sequence length="236" mass="27142">MDDVGGWKERFIENDEIPIRSVIDVRDIEVGYHGYGWRFKYLTFINLLMQTVYFGLSIMNDLKGSHAKPSDGGQKSKLQSFLDVYLAALVYPVGVFVVMTFWGIYAVDRELVYPKKLDELIPQWLNHTMHSTVLPFLLIEKIVVYHEYPTRRRGMSILLAFALLYLCWSCITYAGSITNAGISCITYAAYYANIWVYPVLAVMEAHQRAIFIGILCVFFLTIYMVGESLNKAIWIT</sequence>
<dbReference type="InterPro" id="IPR006838">
    <property type="entry name" value="ADTRP_AIG1"/>
</dbReference>
<evidence type="ECO:0000256" key="3">
    <source>
        <dbReference type="ARBA" id="ARBA00009300"/>
    </source>
</evidence>
<accession>A0ABY7F7X8</accession>
<evidence type="ECO:0000256" key="2">
    <source>
        <dbReference type="ARBA" id="ARBA00004127"/>
    </source>
</evidence>
<feature type="transmembrane region" description="Helical" evidence="17">
    <location>
        <begin position="80"/>
        <end position="104"/>
    </location>
</feature>
<evidence type="ECO:0000313" key="18">
    <source>
        <dbReference type="EMBL" id="WAR17116.1"/>
    </source>
</evidence>
<evidence type="ECO:0000256" key="6">
    <source>
        <dbReference type="ARBA" id="ARBA00023136"/>
    </source>
</evidence>
<dbReference type="Pfam" id="PF04750">
    <property type="entry name" value="Far-17a_AIG1"/>
    <property type="match status" value="2"/>
</dbReference>
<evidence type="ECO:0000256" key="14">
    <source>
        <dbReference type="ARBA" id="ARBA00049296"/>
    </source>
</evidence>
<evidence type="ECO:0000256" key="10">
    <source>
        <dbReference type="ARBA" id="ARBA00048680"/>
    </source>
</evidence>
<comment type="subcellular location">
    <subcellularLocation>
        <location evidence="2">Endomembrane system</location>
        <topology evidence="2">Multi-pass membrane protein</topology>
    </subcellularLocation>
</comment>
<evidence type="ECO:0000256" key="11">
    <source>
        <dbReference type="ARBA" id="ARBA00048701"/>
    </source>
</evidence>
<gene>
    <name evidence="18" type="ORF">MAR_031710</name>
</gene>
<comment type="similarity">
    <text evidence="3">Belongs to the AIG1 family.</text>
</comment>
<evidence type="ECO:0000256" key="9">
    <source>
        <dbReference type="ARBA" id="ARBA00047863"/>
    </source>
</evidence>
<keyword evidence="6 17" id="KW-0472">Membrane</keyword>
<feature type="transmembrane region" description="Helical" evidence="17">
    <location>
        <begin position="41"/>
        <end position="59"/>
    </location>
</feature>
<keyword evidence="19" id="KW-1185">Reference proteome</keyword>
<keyword evidence="5 17" id="KW-1133">Transmembrane helix</keyword>
<comment type="catalytic activity">
    <reaction evidence="15">
        <text>13-(9Z-hexadecenoyloxy)-octadecanoate + H2O = 13-hydroxy-octadecanoate + (9Z)-hexadecenoate + H(+)</text>
        <dbReference type="Rhea" id="RHEA:52076"/>
        <dbReference type="ChEBI" id="CHEBI:15377"/>
        <dbReference type="ChEBI" id="CHEBI:15378"/>
        <dbReference type="ChEBI" id="CHEBI:32372"/>
        <dbReference type="ChEBI" id="CHEBI:136304"/>
        <dbReference type="ChEBI" id="CHEBI:136315"/>
    </reaction>
    <physiologicalReaction direction="left-to-right" evidence="15">
        <dbReference type="Rhea" id="RHEA:52077"/>
    </physiologicalReaction>
</comment>
<keyword evidence="4 17" id="KW-0812">Transmembrane</keyword>
<comment type="catalytic activity">
    <reaction evidence="8">
        <text>13-octadecanoyloxy-octadecanoate + H2O = 13-hydroxy-octadecanoate + octadecanoate + H(+)</text>
        <dbReference type="Rhea" id="RHEA:52084"/>
        <dbReference type="ChEBI" id="CHEBI:15377"/>
        <dbReference type="ChEBI" id="CHEBI:15378"/>
        <dbReference type="ChEBI" id="CHEBI:25629"/>
        <dbReference type="ChEBI" id="CHEBI:136304"/>
        <dbReference type="ChEBI" id="CHEBI:136335"/>
    </reaction>
    <physiologicalReaction direction="left-to-right" evidence="8">
        <dbReference type="Rhea" id="RHEA:52085"/>
    </physiologicalReaction>
</comment>
<feature type="transmembrane region" description="Helical" evidence="17">
    <location>
        <begin position="180"/>
        <end position="202"/>
    </location>
</feature>
<comment type="catalytic activity">
    <reaction evidence="14">
        <text>13-(9Z-octadecenoyloxy)-octadecanoate + H2O = 13-hydroxy-octadecanoate + (9Z)-octadecenoate + H(+)</text>
        <dbReference type="Rhea" id="RHEA:52064"/>
        <dbReference type="ChEBI" id="CHEBI:15377"/>
        <dbReference type="ChEBI" id="CHEBI:15378"/>
        <dbReference type="ChEBI" id="CHEBI:30823"/>
        <dbReference type="ChEBI" id="CHEBI:136303"/>
        <dbReference type="ChEBI" id="CHEBI:136304"/>
    </reaction>
    <physiologicalReaction direction="left-to-right" evidence="14">
        <dbReference type="Rhea" id="RHEA:52065"/>
    </physiologicalReaction>
</comment>
<feature type="transmembrane region" description="Helical" evidence="17">
    <location>
        <begin position="156"/>
        <end position="174"/>
    </location>
</feature>
<evidence type="ECO:0000256" key="12">
    <source>
        <dbReference type="ARBA" id="ARBA00048800"/>
    </source>
</evidence>
<evidence type="ECO:0000313" key="19">
    <source>
        <dbReference type="Proteomes" id="UP001164746"/>
    </source>
</evidence>
<evidence type="ECO:0000256" key="17">
    <source>
        <dbReference type="SAM" id="Phobius"/>
    </source>
</evidence>
<comment type="catalytic activity">
    <reaction evidence="10">
        <text>12-octadecanoyloxy-octadecanoate + H2O = 12-hydroxyoctadecanoate + octadecanoate + H(+)</text>
        <dbReference type="Rhea" id="RHEA:52080"/>
        <dbReference type="ChEBI" id="CHEBI:15377"/>
        <dbReference type="ChEBI" id="CHEBI:15378"/>
        <dbReference type="ChEBI" id="CHEBI:25629"/>
        <dbReference type="ChEBI" id="CHEBI:84201"/>
        <dbReference type="ChEBI" id="CHEBI:136330"/>
    </reaction>
    <physiologicalReaction direction="left-to-right" evidence="10">
        <dbReference type="Rhea" id="RHEA:52081"/>
    </physiologicalReaction>
</comment>
<dbReference type="Proteomes" id="UP001164746">
    <property type="component" value="Chromosome 10"/>
</dbReference>
<proteinExistence type="inferred from homology"/>
<evidence type="ECO:0000256" key="16">
    <source>
        <dbReference type="ARBA" id="ARBA00049428"/>
    </source>
</evidence>